<dbReference type="Proteomes" id="UP001379949">
    <property type="component" value="Unassembled WGS sequence"/>
</dbReference>
<sequence>MLKKDQYKDIFIGIFILVALIPNPSAAANDLTFNPKITEFILKNTSSLIYQIKEKKGLGYNSLKNQIILSGCNPKTVFSDNLLKKKKPYLFSKDFSKKIDKCKKNNNGNIDIESALKNKEVYLIVAEESLKSPMSYFGHSLLLFLDKDDFYFSPVVSISAPTDNLTAVEQITKGGFSHIEAKINITPLHQIIDYYGHKESRKLKFINLSDHLFNREKLIQYFKNKSSENLSYNFFYQNCSTYLYEALNYSCNCFKKKPMIITPSLLELKIQNLDREAVEFKIDSLHHKFKIQFEELKRNEKKIAKDIFSNTKFNTEKNQKSGKVAALASRLSFKSYGNINPGYENALETYGEDYSLLRSIPYDKKTEKNHDNLKNSSIKIKKSKNALNLKLSAIDFNQLEQRTKKFTFSELSVGTIDFLKKNETTQVESVYLLNIKALTPIDFVTKTPSWRLKLGAERDEKNRLKSLFSFGIGVSYSLSNLTFYTLPSIESKSSLTFPIYSGVFFKNRSIVINYKTKNLKKNSLSIYKRGSESIGYEYKISKNENLKTEHQIGLSYYF</sequence>
<dbReference type="EMBL" id="JBAKAR010000007">
    <property type="protein sequence ID" value="MEL0613486.1"/>
    <property type="molecule type" value="Genomic_DNA"/>
</dbReference>
<evidence type="ECO:0000259" key="1">
    <source>
        <dbReference type="Pfam" id="PF13387"/>
    </source>
</evidence>
<evidence type="ECO:0000313" key="4">
    <source>
        <dbReference type="Proteomes" id="UP001379949"/>
    </source>
</evidence>
<dbReference type="InterPro" id="IPR025178">
    <property type="entry name" value="Lnb_N"/>
</dbReference>
<dbReference type="RefSeq" id="WP_341567261.1">
    <property type="nucleotide sequence ID" value="NZ_JBAKAR010000007.1"/>
</dbReference>
<accession>A0ABU9G4R9</accession>
<proteinExistence type="predicted"/>
<reference evidence="3 4" key="1">
    <citation type="submission" date="2024-02" db="EMBL/GenBank/DDBJ databases">
        <title>Bacteria isolated from the canopy kelp, Nereocystis luetkeana.</title>
        <authorList>
            <person name="Pfister C.A."/>
            <person name="Younker I.T."/>
            <person name="Light S.H."/>
        </authorList>
    </citation>
    <scope>NUCLEOTIDE SEQUENCE [LARGE SCALE GENOMIC DNA]</scope>
    <source>
        <strain evidence="3 4">TI.4.07</strain>
    </source>
</reference>
<evidence type="ECO:0000313" key="3">
    <source>
        <dbReference type="EMBL" id="MEL0613486.1"/>
    </source>
</evidence>
<name>A0ABU9G4R9_9GAMM</name>
<gene>
    <name evidence="3" type="ORF">V6242_10035</name>
</gene>
<dbReference type="Pfam" id="PF13387">
    <property type="entry name" value="Lnb_N"/>
    <property type="match status" value="1"/>
</dbReference>
<feature type="domain" description="DUF7840" evidence="2">
    <location>
        <begin position="408"/>
        <end position="490"/>
    </location>
</feature>
<organism evidence="3 4">
    <name type="scientific">Marinomonas arenicola</name>
    <dbReference type="NCBI Taxonomy" id="569601"/>
    <lineage>
        <taxon>Bacteria</taxon>
        <taxon>Pseudomonadati</taxon>
        <taxon>Pseudomonadota</taxon>
        <taxon>Gammaproteobacteria</taxon>
        <taxon>Oceanospirillales</taxon>
        <taxon>Oceanospirillaceae</taxon>
        <taxon>Marinomonas</taxon>
    </lineage>
</organism>
<comment type="caution">
    <text evidence="3">The sequence shown here is derived from an EMBL/GenBank/DDBJ whole genome shotgun (WGS) entry which is preliminary data.</text>
</comment>
<dbReference type="InterPro" id="IPR057162">
    <property type="entry name" value="DUF7840"/>
</dbReference>
<keyword evidence="4" id="KW-1185">Reference proteome</keyword>
<dbReference type="Pfam" id="PF25222">
    <property type="entry name" value="DUF7840"/>
    <property type="match status" value="1"/>
</dbReference>
<feature type="domain" description="Lnb N-terminal periplasmic" evidence="1">
    <location>
        <begin position="115"/>
        <end position="252"/>
    </location>
</feature>
<evidence type="ECO:0000259" key="2">
    <source>
        <dbReference type="Pfam" id="PF25222"/>
    </source>
</evidence>
<protein>
    <submittedName>
        <fullName evidence="3">DUF4105 domain-containing protein</fullName>
    </submittedName>
</protein>